<feature type="compositionally biased region" description="Basic residues" evidence="1">
    <location>
        <begin position="31"/>
        <end position="42"/>
    </location>
</feature>
<dbReference type="Proteomes" id="UP001293254">
    <property type="component" value="Unassembled WGS sequence"/>
</dbReference>
<evidence type="ECO:0000313" key="3">
    <source>
        <dbReference type="Proteomes" id="UP001293254"/>
    </source>
</evidence>
<feature type="compositionally biased region" description="Low complexity" evidence="1">
    <location>
        <begin position="8"/>
        <end position="26"/>
    </location>
</feature>
<evidence type="ECO:0000313" key="2">
    <source>
        <dbReference type="EMBL" id="KAK4428541.1"/>
    </source>
</evidence>
<dbReference type="AlphaFoldDB" id="A0AAE2CND9"/>
<feature type="compositionally biased region" description="Low complexity" evidence="1">
    <location>
        <begin position="247"/>
        <end position="258"/>
    </location>
</feature>
<name>A0AAE2CND9_9LAMI</name>
<accession>A0AAE2CND9</accession>
<organism evidence="2 3">
    <name type="scientific">Sesamum alatum</name>
    <dbReference type="NCBI Taxonomy" id="300844"/>
    <lineage>
        <taxon>Eukaryota</taxon>
        <taxon>Viridiplantae</taxon>
        <taxon>Streptophyta</taxon>
        <taxon>Embryophyta</taxon>
        <taxon>Tracheophyta</taxon>
        <taxon>Spermatophyta</taxon>
        <taxon>Magnoliopsida</taxon>
        <taxon>eudicotyledons</taxon>
        <taxon>Gunneridae</taxon>
        <taxon>Pentapetalae</taxon>
        <taxon>asterids</taxon>
        <taxon>lamiids</taxon>
        <taxon>Lamiales</taxon>
        <taxon>Pedaliaceae</taxon>
        <taxon>Sesamum</taxon>
    </lineage>
</organism>
<protein>
    <submittedName>
        <fullName evidence="2">Uncharacterized protein</fullName>
    </submittedName>
</protein>
<dbReference type="EMBL" id="JACGWO010000004">
    <property type="protein sequence ID" value="KAK4428541.1"/>
    <property type="molecule type" value="Genomic_DNA"/>
</dbReference>
<feature type="compositionally biased region" description="Low complexity" evidence="1">
    <location>
        <begin position="44"/>
        <end position="55"/>
    </location>
</feature>
<evidence type="ECO:0000256" key="1">
    <source>
        <dbReference type="SAM" id="MobiDB-lite"/>
    </source>
</evidence>
<sequence length="301" mass="32688">MWSLCRYTTSDWTSSASSSLSPPSTACVLPKKIRGKTPRRYKTSSSKEPSSPIPNEISPDSFAAISSISLKMSPKLIIETLNLLECYEVLCQYNTRGQTTLPPIALPSTPPNVFQEVPLAWRLSLNELPPIDFESVRKKVKSASLLDHGFRAKALLEEDLLIVAGLHPIEDTYTGPESCYFHLPIHKFLPENVPSNPFSSSNTRSISATPLDIQSSGRSYSSAYLGYAPPEPPVIEVVTSPEDDTTLAPPSSPLSASLVPPPEIGSSSQKRPHVEEDPLEEASPGGNFAQIPAFPSPMMTP</sequence>
<feature type="region of interest" description="Disordered" evidence="1">
    <location>
        <begin position="8"/>
        <end position="55"/>
    </location>
</feature>
<reference evidence="2" key="1">
    <citation type="submission" date="2020-06" db="EMBL/GenBank/DDBJ databases">
        <authorList>
            <person name="Li T."/>
            <person name="Hu X."/>
            <person name="Zhang T."/>
            <person name="Song X."/>
            <person name="Zhang H."/>
            <person name="Dai N."/>
            <person name="Sheng W."/>
            <person name="Hou X."/>
            <person name="Wei L."/>
        </authorList>
    </citation>
    <scope>NUCLEOTIDE SEQUENCE</scope>
    <source>
        <strain evidence="2">3651</strain>
        <tissue evidence="2">Leaf</tissue>
    </source>
</reference>
<gene>
    <name evidence="2" type="ORF">Salat_1153900</name>
</gene>
<comment type="caution">
    <text evidence="2">The sequence shown here is derived from an EMBL/GenBank/DDBJ whole genome shotgun (WGS) entry which is preliminary data.</text>
</comment>
<feature type="region of interest" description="Disordered" evidence="1">
    <location>
        <begin position="234"/>
        <end position="301"/>
    </location>
</feature>
<proteinExistence type="predicted"/>
<reference evidence="2" key="2">
    <citation type="journal article" date="2024" name="Plant">
        <title>Genomic evolution and insights into agronomic trait innovations of Sesamum species.</title>
        <authorList>
            <person name="Miao H."/>
            <person name="Wang L."/>
            <person name="Qu L."/>
            <person name="Liu H."/>
            <person name="Sun Y."/>
            <person name="Le M."/>
            <person name="Wang Q."/>
            <person name="Wei S."/>
            <person name="Zheng Y."/>
            <person name="Lin W."/>
            <person name="Duan Y."/>
            <person name="Cao H."/>
            <person name="Xiong S."/>
            <person name="Wang X."/>
            <person name="Wei L."/>
            <person name="Li C."/>
            <person name="Ma Q."/>
            <person name="Ju M."/>
            <person name="Zhao R."/>
            <person name="Li G."/>
            <person name="Mu C."/>
            <person name="Tian Q."/>
            <person name="Mei H."/>
            <person name="Zhang T."/>
            <person name="Gao T."/>
            <person name="Zhang H."/>
        </authorList>
    </citation>
    <scope>NUCLEOTIDE SEQUENCE</scope>
    <source>
        <strain evidence="2">3651</strain>
    </source>
</reference>
<keyword evidence="3" id="KW-1185">Reference proteome</keyword>